<evidence type="ECO:0008006" key="2">
    <source>
        <dbReference type="Google" id="ProtNLM"/>
    </source>
</evidence>
<dbReference type="AlphaFoldDB" id="A0A0F9AVA3"/>
<name>A0A0F9AVA3_9ZZZZ</name>
<dbReference type="EMBL" id="LAZR01040824">
    <property type="protein sequence ID" value="KKL13524.1"/>
    <property type="molecule type" value="Genomic_DNA"/>
</dbReference>
<gene>
    <name evidence="1" type="ORF">LCGC14_2524890</name>
</gene>
<proteinExistence type="predicted"/>
<evidence type="ECO:0000313" key="1">
    <source>
        <dbReference type="EMBL" id="KKL13524.1"/>
    </source>
</evidence>
<comment type="caution">
    <text evidence="1">The sequence shown here is derived from an EMBL/GenBank/DDBJ whole genome shotgun (WGS) entry which is preliminary data.</text>
</comment>
<sequence>MGFKQMLNKTCVIRRFTSSSKDAHGNLVKVWSDLAIDVVCRLQPRRGREAVQPTQVVVGTHVLYLEAGVDITERDRVVVATLTYEVLFVGDAAGQGHHLEVDLELVKE</sequence>
<dbReference type="InterPro" id="IPR008767">
    <property type="entry name" value="Phage_SPP1_head-tail_adaptor"/>
</dbReference>
<organism evidence="1">
    <name type="scientific">marine sediment metagenome</name>
    <dbReference type="NCBI Taxonomy" id="412755"/>
    <lineage>
        <taxon>unclassified sequences</taxon>
        <taxon>metagenomes</taxon>
        <taxon>ecological metagenomes</taxon>
    </lineage>
</organism>
<dbReference type="Pfam" id="PF05521">
    <property type="entry name" value="Phage_HCP"/>
    <property type="match status" value="1"/>
</dbReference>
<dbReference type="InterPro" id="IPR038666">
    <property type="entry name" value="SSP1_head-tail_sf"/>
</dbReference>
<protein>
    <recommendedName>
        <fullName evidence="2">Phage head-tail adaptor</fullName>
    </recommendedName>
</protein>
<dbReference type="Gene3D" id="2.40.10.270">
    <property type="entry name" value="Bacteriophage SPP1 head-tail adaptor protein"/>
    <property type="match status" value="1"/>
</dbReference>
<reference evidence="1" key="1">
    <citation type="journal article" date="2015" name="Nature">
        <title>Complex archaea that bridge the gap between prokaryotes and eukaryotes.</title>
        <authorList>
            <person name="Spang A."/>
            <person name="Saw J.H."/>
            <person name="Jorgensen S.L."/>
            <person name="Zaremba-Niedzwiedzka K."/>
            <person name="Martijn J."/>
            <person name="Lind A.E."/>
            <person name="van Eijk R."/>
            <person name="Schleper C."/>
            <person name="Guy L."/>
            <person name="Ettema T.J."/>
        </authorList>
    </citation>
    <scope>NUCLEOTIDE SEQUENCE</scope>
</reference>
<accession>A0A0F9AVA3</accession>